<sequence>MLAVCLAVLAYLSLPFALVSSYFKSKTAASDAARLGYILKNQVTHARLLPTLSKHTFSYPTVSLLVSLNALESGKLNLGYGLVFHYGGLWGRLTGLRAEPYLSPQVGTESIRDKLNALLASHEYGEDMLDDAWMMTMPSYLGFEGINPLTVYFCYKAGVFWLTVLEIHNTFGESHVHVLEVGKNEDSCSTGFDHQWTFPRDFHVSPFNDRSGFYTIRIRKPSHPPGKAYVPYTPPLPVVHVDLYTEDASAPSVPGQLKLSAALRAKSAQPLETRSLLPILLAAPFDLFLSFPRIVYHAWILHYSKRLDVYIKPDPRPVNSGRKSILGGGVKWLGEGIFEAYARRRLESYLKQKVEETGVTVRLVPNDPGAPSTVFQPRAGNEDRPELTIRYLSGKFFTIMFMAPSAAHAYILGVRSEGVFTVSSEALFVSVFELQHQAGHLSRRQCMRRKVVPPSLPFPIPQRHILDVDALGTVMLWALWRMDELERVLFHSFRARVVPGGEPWYWNQWERASAVWERSVERSVHNGSIGSVRRDSLI</sequence>
<keyword evidence="1" id="KW-0732">Signal</keyword>
<gene>
    <name evidence="2" type="ORF">ARMGADRAFT_1002902</name>
</gene>
<proteinExistence type="predicted"/>
<evidence type="ECO:0000313" key="3">
    <source>
        <dbReference type="Proteomes" id="UP000217790"/>
    </source>
</evidence>
<feature type="chain" id="PRO_5013789713" description="DUF1365-domain-containing protein" evidence="1">
    <location>
        <begin position="22"/>
        <end position="538"/>
    </location>
</feature>
<dbReference type="InParanoid" id="A0A2H3CGY1"/>
<reference evidence="3" key="1">
    <citation type="journal article" date="2017" name="Nat. Ecol. Evol.">
        <title>Genome expansion and lineage-specific genetic innovations in the forest pathogenic fungi Armillaria.</title>
        <authorList>
            <person name="Sipos G."/>
            <person name="Prasanna A.N."/>
            <person name="Walter M.C."/>
            <person name="O'Connor E."/>
            <person name="Balint B."/>
            <person name="Krizsan K."/>
            <person name="Kiss B."/>
            <person name="Hess J."/>
            <person name="Varga T."/>
            <person name="Slot J."/>
            <person name="Riley R."/>
            <person name="Boka B."/>
            <person name="Rigling D."/>
            <person name="Barry K."/>
            <person name="Lee J."/>
            <person name="Mihaltcheva S."/>
            <person name="LaButti K."/>
            <person name="Lipzen A."/>
            <person name="Waldron R."/>
            <person name="Moloney N.M."/>
            <person name="Sperisen C."/>
            <person name="Kredics L."/>
            <person name="Vagvoelgyi C."/>
            <person name="Patrignani A."/>
            <person name="Fitzpatrick D."/>
            <person name="Nagy I."/>
            <person name="Doyle S."/>
            <person name="Anderson J.B."/>
            <person name="Grigoriev I.V."/>
            <person name="Gueldener U."/>
            <person name="Muensterkoetter M."/>
            <person name="Nagy L.G."/>
        </authorList>
    </citation>
    <scope>NUCLEOTIDE SEQUENCE [LARGE SCALE GENOMIC DNA]</scope>
    <source>
        <strain evidence="3">Ar21-2</strain>
    </source>
</reference>
<keyword evidence="3" id="KW-1185">Reference proteome</keyword>
<dbReference type="AlphaFoldDB" id="A0A2H3CGY1"/>
<evidence type="ECO:0008006" key="4">
    <source>
        <dbReference type="Google" id="ProtNLM"/>
    </source>
</evidence>
<evidence type="ECO:0000313" key="2">
    <source>
        <dbReference type="EMBL" id="PBK80604.1"/>
    </source>
</evidence>
<dbReference type="STRING" id="47427.A0A2H3CGY1"/>
<dbReference type="OrthoDB" id="3340520at2759"/>
<dbReference type="InterPro" id="IPR010775">
    <property type="entry name" value="DUF1365"/>
</dbReference>
<organism evidence="2 3">
    <name type="scientific">Armillaria gallica</name>
    <name type="common">Bulbous honey fungus</name>
    <name type="synonym">Armillaria bulbosa</name>
    <dbReference type="NCBI Taxonomy" id="47427"/>
    <lineage>
        <taxon>Eukaryota</taxon>
        <taxon>Fungi</taxon>
        <taxon>Dikarya</taxon>
        <taxon>Basidiomycota</taxon>
        <taxon>Agaricomycotina</taxon>
        <taxon>Agaricomycetes</taxon>
        <taxon>Agaricomycetidae</taxon>
        <taxon>Agaricales</taxon>
        <taxon>Marasmiineae</taxon>
        <taxon>Physalacriaceae</taxon>
        <taxon>Armillaria</taxon>
    </lineage>
</organism>
<dbReference type="Proteomes" id="UP000217790">
    <property type="component" value="Unassembled WGS sequence"/>
</dbReference>
<name>A0A2H3CGY1_ARMGA</name>
<dbReference type="OMA" id="GWLFGYG"/>
<accession>A0A2H3CGY1</accession>
<dbReference type="Pfam" id="PF07103">
    <property type="entry name" value="DUF1365"/>
    <property type="match status" value="1"/>
</dbReference>
<evidence type="ECO:0000256" key="1">
    <source>
        <dbReference type="SAM" id="SignalP"/>
    </source>
</evidence>
<dbReference type="EMBL" id="KZ293742">
    <property type="protein sequence ID" value="PBK80604.1"/>
    <property type="molecule type" value="Genomic_DNA"/>
</dbReference>
<dbReference type="PANTHER" id="PTHR33973">
    <property type="entry name" value="OS07G0153300 PROTEIN"/>
    <property type="match status" value="1"/>
</dbReference>
<feature type="signal peptide" evidence="1">
    <location>
        <begin position="1"/>
        <end position="21"/>
    </location>
</feature>
<dbReference type="PANTHER" id="PTHR33973:SF4">
    <property type="entry name" value="OS07G0153300 PROTEIN"/>
    <property type="match status" value="1"/>
</dbReference>
<protein>
    <recommendedName>
        <fullName evidence="4">DUF1365-domain-containing protein</fullName>
    </recommendedName>
</protein>